<evidence type="ECO:0000256" key="7">
    <source>
        <dbReference type="ARBA" id="ARBA00039058"/>
    </source>
</evidence>
<keyword evidence="3 11" id="KW-0808">Transferase</keyword>
<accession>A0ABY6INR2</accession>
<comment type="pathway">
    <text evidence="1">Lipid metabolism.</text>
</comment>
<keyword evidence="4" id="KW-0443">Lipid metabolism</keyword>
<evidence type="ECO:0000256" key="8">
    <source>
        <dbReference type="ARBA" id="ARBA00039866"/>
    </source>
</evidence>
<dbReference type="EMBL" id="CP107716">
    <property type="protein sequence ID" value="UYQ72246.1"/>
    <property type="molecule type" value="Genomic_DNA"/>
</dbReference>
<gene>
    <name evidence="11" type="ORF">OF122_00150</name>
</gene>
<evidence type="ECO:0000256" key="10">
    <source>
        <dbReference type="ARBA" id="ARBA00047785"/>
    </source>
</evidence>
<keyword evidence="5 11" id="KW-0012">Acyltransferase</keyword>
<keyword evidence="12" id="KW-1185">Reference proteome</keyword>
<keyword evidence="2" id="KW-0444">Lipid biosynthesis</keyword>
<dbReference type="RefSeq" id="WP_264225885.1">
    <property type="nucleotide sequence ID" value="NZ_CP107716.1"/>
</dbReference>
<evidence type="ECO:0000256" key="6">
    <source>
        <dbReference type="ARBA" id="ARBA00038095"/>
    </source>
</evidence>
<evidence type="ECO:0000256" key="3">
    <source>
        <dbReference type="ARBA" id="ARBA00022679"/>
    </source>
</evidence>
<evidence type="ECO:0000256" key="5">
    <source>
        <dbReference type="ARBA" id="ARBA00023315"/>
    </source>
</evidence>
<dbReference type="PANTHER" id="PTHR37323:SF1">
    <property type="entry name" value="L-ORNITHINE N(ALPHA)-ACYLTRANSFERASE"/>
    <property type="match status" value="1"/>
</dbReference>
<dbReference type="SUPFAM" id="SSF55729">
    <property type="entry name" value="Acyl-CoA N-acyltransferases (Nat)"/>
    <property type="match status" value="1"/>
</dbReference>
<dbReference type="GO" id="GO:0016746">
    <property type="term" value="F:acyltransferase activity"/>
    <property type="evidence" value="ECO:0007669"/>
    <property type="project" value="UniProtKB-KW"/>
</dbReference>
<dbReference type="Proteomes" id="UP001163882">
    <property type="component" value="Chromosome"/>
</dbReference>
<evidence type="ECO:0000256" key="4">
    <source>
        <dbReference type="ARBA" id="ARBA00023098"/>
    </source>
</evidence>
<organism evidence="11 12">
    <name type="scientific">Pelagibacterium flavum</name>
    <dbReference type="NCBI Taxonomy" id="2984530"/>
    <lineage>
        <taxon>Bacteria</taxon>
        <taxon>Pseudomonadati</taxon>
        <taxon>Pseudomonadota</taxon>
        <taxon>Alphaproteobacteria</taxon>
        <taxon>Hyphomicrobiales</taxon>
        <taxon>Devosiaceae</taxon>
        <taxon>Pelagibacterium</taxon>
    </lineage>
</organism>
<dbReference type="PANTHER" id="PTHR37323">
    <property type="entry name" value="GCN5-RELATED N-ACETYLTRANSFERASE"/>
    <property type="match status" value="1"/>
</dbReference>
<proteinExistence type="inferred from homology"/>
<evidence type="ECO:0000313" key="12">
    <source>
        <dbReference type="Proteomes" id="UP001163882"/>
    </source>
</evidence>
<comment type="similarity">
    <text evidence="6">Belongs to the acetyltransferase family. OlsB subfamily.</text>
</comment>
<evidence type="ECO:0000313" key="11">
    <source>
        <dbReference type="EMBL" id="UYQ72246.1"/>
    </source>
</evidence>
<evidence type="ECO:0000256" key="9">
    <source>
        <dbReference type="ARBA" id="ARBA00045724"/>
    </source>
</evidence>
<comment type="function">
    <text evidence="9">Catalyzes the first step in the biosynthesis of ornithine lipids, which are phosphorus-free membrane lipids. Catalyzes the 3-hydroxyacyl-acyl carrier protein-dependent acylation of ornithine to form lyso-ornithine lipid (LOL).</text>
</comment>
<dbReference type="EC" id="2.3.2.30" evidence="7"/>
<dbReference type="InterPro" id="IPR052351">
    <property type="entry name" value="Ornithine_N-alpha-AT"/>
</dbReference>
<reference evidence="11" key="1">
    <citation type="submission" date="2022-10" db="EMBL/GenBank/DDBJ databases">
        <title>YIM 151497 complete genome.</title>
        <authorList>
            <person name="Chen X."/>
        </authorList>
    </citation>
    <scope>NUCLEOTIDE SEQUENCE</scope>
    <source>
        <strain evidence="11">YIM 151497</strain>
    </source>
</reference>
<evidence type="ECO:0000256" key="2">
    <source>
        <dbReference type="ARBA" id="ARBA00022516"/>
    </source>
</evidence>
<name>A0ABY6INR2_9HYPH</name>
<comment type="catalytic activity">
    <reaction evidence="10">
        <text>a (3R)-hydroxyacyl-[ACP] + L-ornithine = a lyso-ornithine lipid + holo-[ACP] + H(+)</text>
        <dbReference type="Rhea" id="RHEA:20633"/>
        <dbReference type="Rhea" id="RHEA-COMP:9685"/>
        <dbReference type="Rhea" id="RHEA-COMP:9945"/>
        <dbReference type="ChEBI" id="CHEBI:15378"/>
        <dbReference type="ChEBI" id="CHEBI:46911"/>
        <dbReference type="ChEBI" id="CHEBI:64479"/>
        <dbReference type="ChEBI" id="CHEBI:78827"/>
        <dbReference type="ChEBI" id="CHEBI:138482"/>
        <dbReference type="EC" id="2.3.2.30"/>
    </reaction>
    <physiologicalReaction direction="left-to-right" evidence="10">
        <dbReference type="Rhea" id="RHEA:20634"/>
    </physiologicalReaction>
</comment>
<protein>
    <recommendedName>
        <fullName evidence="8">L-ornithine N(alpha)-acyltransferase</fullName>
        <ecNumber evidence="7">2.3.2.30</ecNumber>
    </recommendedName>
</protein>
<dbReference type="InterPro" id="IPR016181">
    <property type="entry name" value="Acyl_CoA_acyltransferase"/>
</dbReference>
<dbReference type="Gene3D" id="3.40.630.30">
    <property type="match status" value="1"/>
</dbReference>
<sequence>MIETAPFPAAAPLAAPLARLGQFAVRLARTDAERFAAYRLRYEVFHRERGVNAPWMDHANHIEADAFDPHCDHIVVIDTAARALGEAPPIVGTYRVMAGPASALGWYADTEFALAPLFARHPGQRFCEVGRSCVAPAYRSMRTIEALWCGLWAYACLNAIDAYFGAASFPGTDPRAHAHTLSHLFHNARASADWHVSARAGRAVSMDMLAAEMVDRHAALRAMPPLVRGYLRVNAAFSSQAFVDEKFGTTDVFVLARFAAAPMAYRKRVERVTGLRHPNL</sequence>
<evidence type="ECO:0000256" key="1">
    <source>
        <dbReference type="ARBA" id="ARBA00005189"/>
    </source>
</evidence>
<dbReference type="Pfam" id="PF13444">
    <property type="entry name" value="Acetyltransf_5"/>
    <property type="match status" value="1"/>
</dbReference>